<protein>
    <submittedName>
        <fullName evidence="1">Uncharacterized protein</fullName>
    </submittedName>
</protein>
<organism evidence="1 2">
    <name type="scientific">Vitis vinifera</name>
    <name type="common">Grape</name>
    <dbReference type="NCBI Taxonomy" id="29760"/>
    <lineage>
        <taxon>Eukaryota</taxon>
        <taxon>Viridiplantae</taxon>
        <taxon>Streptophyta</taxon>
        <taxon>Embryophyta</taxon>
        <taxon>Tracheophyta</taxon>
        <taxon>Spermatophyta</taxon>
        <taxon>Magnoliopsida</taxon>
        <taxon>eudicotyledons</taxon>
        <taxon>Gunneridae</taxon>
        <taxon>Pentapetalae</taxon>
        <taxon>rosids</taxon>
        <taxon>Vitales</taxon>
        <taxon>Vitaceae</taxon>
        <taxon>Viteae</taxon>
        <taxon>Vitis</taxon>
    </lineage>
</organism>
<dbReference type="AlphaFoldDB" id="A0A438CT31"/>
<comment type="caution">
    <text evidence="1">The sequence shown here is derived from an EMBL/GenBank/DDBJ whole genome shotgun (WGS) entry which is preliminary data.</text>
</comment>
<dbReference type="EMBL" id="QGNW01002015">
    <property type="protein sequence ID" value="RVW26357.1"/>
    <property type="molecule type" value="Genomic_DNA"/>
</dbReference>
<dbReference type="Proteomes" id="UP000288805">
    <property type="component" value="Unassembled WGS sequence"/>
</dbReference>
<gene>
    <name evidence="1" type="ORF">CK203_110009</name>
</gene>
<accession>A0A438CT31</accession>
<name>A0A438CT31_VITVI</name>
<sequence length="235" mass="26934">MAGHYFAHGQQPQSLPPCDLEYPVLAYPPPDQSCPPYAFGYPMPTCPQPDQSCPPYELGYPMPPYPQPHQSPPPYEFGYPMCQNEGSTSTINHETAWSDNDLLQWISNFQKSDNLHSDDRVRPPQPNDPRLLMLLDNLRQLYTERRELFKNIFPELDDNFVESFKKIRATLLQLKTDRLKVQTLQRSLSVDSPRTPSRKGDEYPLRLERFKVKTLDVYAGAGQDGKGTTHPNPSK</sequence>
<evidence type="ECO:0000313" key="2">
    <source>
        <dbReference type="Proteomes" id="UP000288805"/>
    </source>
</evidence>
<reference evidence="1 2" key="1">
    <citation type="journal article" date="2018" name="PLoS Genet.">
        <title>Population sequencing reveals clonal diversity and ancestral inbreeding in the grapevine cultivar Chardonnay.</title>
        <authorList>
            <person name="Roach M.J."/>
            <person name="Johnson D.L."/>
            <person name="Bohlmann J."/>
            <person name="van Vuuren H.J."/>
            <person name="Jones S.J."/>
            <person name="Pretorius I.S."/>
            <person name="Schmidt S.A."/>
            <person name="Borneman A.R."/>
        </authorList>
    </citation>
    <scope>NUCLEOTIDE SEQUENCE [LARGE SCALE GENOMIC DNA]</scope>
    <source>
        <strain evidence="2">cv. Chardonnay</strain>
        <tissue evidence="1">Leaf</tissue>
    </source>
</reference>
<dbReference type="PANTHER" id="PTHR37725:SF1">
    <property type="match status" value="1"/>
</dbReference>
<dbReference type="PANTHER" id="PTHR37725">
    <property type="match status" value="1"/>
</dbReference>
<evidence type="ECO:0000313" key="1">
    <source>
        <dbReference type="EMBL" id="RVW26357.1"/>
    </source>
</evidence>
<proteinExistence type="predicted"/>